<evidence type="ECO:0008006" key="4">
    <source>
        <dbReference type="Google" id="ProtNLM"/>
    </source>
</evidence>
<name>A0A7R9BYS2_9CRUS</name>
<feature type="region of interest" description="Disordered" evidence="1">
    <location>
        <begin position="84"/>
        <end position="111"/>
    </location>
</feature>
<evidence type="ECO:0000313" key="3">
    <source>
        <dbReference type="Proteomes" id="UP000678499"/>
    </source>
</evidence>
<gene>
    <name evidence="2" type="ORF">NMOB1V02_LOCUS10243</name>
</gene>
<dbReference type="PANTHER" id="PTHR10972:SF209">
    <property type="entry name" value="OXYSTEROL-BINDING PROTEIN"/>
    <property type="match status" value="1"/>
</dbReference>
<dbReference type="EMBL" id="OA886093">
    <property type="protein sequence ID" value="CAD7282621.1"/>
    <property type="molecule type" value="Genomic_DNA"/>
</dbReference>
<feature type="compositionally biased region" description="Basic and acidic residues" evidence="1">
    <location>
        <begin position="84"/>
        <end position="104"/>
    </location>
</feature>
<dbReference type="Proteomes" id="UP000678499">
    <property type="component" value="Unassembled WGS sequence"/>
</dbReference>
<dbReference type="InterPro" id="IPR037239">
    <property type="entry name" value="OSBP_sf"/>
</dbReference>
<dbReference type="AlphaFoldDB" id="A0A7R9BYS2"/>
<dbReference type="OrthoDB" id="416222at2759"/>
<organism evidence="2">
    <name type="scientific">Notodromas monacha</name>
    <dbReference type="NCBI Taxonomy" id="399045"/>
    <lineage>
        <taxon>Eukaryota</taxon>
        <taxon>Metazoa</taxon>
        <taxon>Ecdysozoa</taxon>
        <taxon>Arthropoda</taxon>
        <taxon>Crustacea</taxon>
        <taxon>Oligostraca</taxon>
        <taxon>Ostracoda</taxon>
        <taxon>Podocopa</taxon>
        <taxon>Podocopida</taxon>
        <taxon>Cypridocopina</taxon>
        <taxon>Cypridoidea</taxon>
        <taxon>Cyprididae</taxon>
        <taxon>Notodromas</taxon>
    </lineage>
</organism>
<feature type="non-terminal residue" evidence="2">
    <location>
        <position position="155"/>
    </location>
</feature>
<sequence length="155" mass="18158">EDREDGSESTVEDKDEIPRFPAELPLDIPGADVLWEVRQKPVNSDKYYNFSAFALALNELQPGMRERLCCTDSRLRPDMRKLEEGKLDEAAAEKHRLEEKQRESRKARKKLKNKVEWKPRWFSQGKNPATGSEDWNYTGDFWNLEKKLAVEAEIF</sequence>
<dbReference type="InterPro" id="IPR000648">
    <property type="entry name" value="Oxysterol-bd"/>
</dbReference>
<dbReference type="FunFam" id="3.30.70.3490:FF:000015">
    <property type="entry name" value="Oxysterol-binding protein"/>
    <property type="match status" value="1"/>
</dbReference>
<dbReference type="Gene3D" id="3.30.70.3490">
    <property type="match status" value="1"/>
</dbReference>
<dbReference type="SUPFAM" id="SSF144000">
    <property type="entry name" value="Oxysterol-binding protein-like"/>
    <property type="match status" value="1"/>
</dbReference>
<dbReference type="GO" id="GO:0032934">
    <property type="term" value="F:sterol binding"/>
    <property type="evidence" value="ECO:0007669"/>
    <property type="project" value="TreeGrafter"/>
</dbReference>
<dbReference type="EMBL" id="CAJPEX010004056">
    <property type="protein sequence ID" value="CAG0922773.1"/>
    <property type="molecule type" value="Genomic_DNA"/>
</dbReference>
<reference evidence="2" key="1">
    <citation type="submission" date="2020-11" db="EMBL/GenBank/DDBJ databases">
        <authorList>
            <person name="Tran Van P."/>
        </authorList>
    </citation>
    <scope>NUCLEOTIDE SEQUENCE</scope>
</reference>
<accession>A0A7R9BYS2</accession>
<dbReference type="Pfam" id="PF01237">
    <property type="entry name" value="Oxysterol_BP"/>
    <property type="match status" value="1"/>
</dbReference>
<dbReference type="GO" id="GO:0097038">
    <property type="term" value="C:perinuclear endoplasmic reticulum"/>
    <property type="evidence" value="ECO:0007669"/>
    <property type="project" value="TreeGrafter"/>
</dbReference>
<keyword evidence="3" id="KW-1185">Reference proteome</keyword>
<dbReference type="GO" id="GO:0005829">
    <property type="term" value="C:cytosol"/>
    <property type="evidence" value="ECO:0007669"/>
    <property type="project" value="TreeGrafter"/>
</dbReference>
<protein>
    <recommendedName>
        <fullName evidence="4">Oxysterol-binding protein</fullName>
    </recommendedName>
</protein>
<evidence type="ECO:0000313" key="2">
    <source>
        <dbReference type="EMBL" id="CAD7282621.1"/>
    </source>
</evidence>
<feature type="region of interest" description="Disordered" evidence="1">
    <location>
        <begin position="1"/>
        <end position="23"/>
    </location>
</feature>
<dbReference type="PANTHER" id="PTHR10972">
    <property type="entry name" value="OXYSTEROL-BINDING PROTEIN-RELATED"/>
    <property type="match status" value="1"/>
</dbReference>
<dbReference type="GO" id="GO:0005886">
    <property type="term" value="C:plasma membrane"/>
    <property type="evidence" value="ECO:0007669"/>
    <property type="project" value="TreeGrafter"/>
</dbReference>
<evidence type="ECO:0000256" key="1">
    <source>
        <dbReference type="SAM" id="MobiDB-lite"/>
    </source>
</evidence>
<proteinExistence type="predicted"/>